<dbReference type="KEGG" id="lbq:CKQ53_13160"/>
<evidence type="ECO:0000313" key="2">
    <source>
        <dbReference type="Proteomes" id="UP000263881"/>
    </source>
</evidence>
<dbReference type="InterPro" id="IPR046213">
    <property type="entry name" value="DUF6246"/>
</dbReference>
<keyword evidence="2" id="KW-1185">Reference proteome</keyword>
<name>A0AAD0SH69_9GAMM</name>
<accession>A0AAD0SH69</accession>
<dbReference type="Proteomes" id="UP000263881">
    <property type="component" value="Chromosome"/>
</dbReference>
<sequence>MTPHKDIGECLISSGDRDYFFRPSFAAMTKIGTPEEIVRAFYVLHKDELAPLISRIKKVYRVTPPCVSRFITRPQLIKPVLYAAMDVIQSCCDEDVTPLVGEIIPSRTGKWAFVYRPGRMSFNDMVIIARSLITHGIIGKAKVRQLQRNEGGGATTEFNAFEYITSARTHLNLSREEAERLTMTEFQMLLAAKYPDQKGFTREEYDQVADDYLAKKAKRIANAGKK</sequence>
<proteinExistence type="predicted"/>
<reference evidence="1 2" key="1">
    <citation type="submission" date="2017-08" db="EMBL/GenBank/DDBJ databases">
        <title>Comparative genomics of bacteria isolated from necrotic lesions of AOD affected trees.</title>
        <authorList>
            <person name="Doonan J."/>
            <person name="Denman S."/>
            <person name="McDonald J.E."/>
        </authorList>
    </citation>
    <scope>NUCLEOTIDE SEQUENCE [LARGE SCALE GENOMIC DNA]</scope>
    <source>
        <strain evidence="1 2">477</strain>
    </source>
</reference>
<gene>
    <name evidence="1" type="ORF">CKQ53_13160</name>
</gene>
<organism evidence="1 2">
    <name type="scientific">Lonsdalea britannica</name>
    <dbReference type="NCBI Taxonomy" id="1082704"/>
    <lineage>
        <taxon>Bacteria</taxon>
        <taxon>Pseudomonadati</taxon>
        <taxon>Pseudomonadota</taxon>
        <taxon>Gammaproteobacteria</taxon>
        <taxon>Enterobacterales</taxon>
        <taxon>Pectobacteriaceae</taxon>
        <taxon>Lonsdalea</taxon>
    </lineage>
</organism>
<evidence type="ECO:0000313" key="1">
    <source>
        <dbReference type="EMBL" id="AXW87825.1"/>
    </source>
</evidence>
<protein>
    <submittedName>
        <fullName evidence="1">Uncharacterized protein</fullName>
    </submittedName>
</protein>
<dbReference type="RefSeq" id="WP_094118477.1">
    <property type="nucleotide sequence ID" value="NZ_CP023009.1"/>
</dbReference>
<dbReference type="EMBL" id="CP023009">
    <property type="protein sequence ID" value="AXW87825.1"/>
    <property type="molecule type" value="Genomic_DNA"/>
</dbReference>
<dbReference type="Pfam" id="PF19759">
    <property type="entry name" value="DUF6246"/>
    <property type="match status" value="1"/>
</dbReference>
<dbReference type="AlphaFoldDB" id="A0AAD0SH69"/>